<keyword evidence="4" id="KW-1185">Reference proteome</keyword>
<feature type="domain" description="DUF547" evidence="2">
    <location>
        <begin position="75"/>
        <end position="187"/>
    </location>
</feature>
<dbReference type="AlphaFoldDB" id="Q1K471"/>
<dbReference type="Pfam" id="PF04784">
    <property type="entry name" value="DUF547"/>
    <property type="match status" value="1"/>
</dbReference>
<feature type="chain" id="PRO_5004192469" description="DUF547 domain-containing protein" evidence="1">
    <location>
        <begin position="21"/>
        <end position="265"/>
    </location>
</feature>
<dbReference type="RefSeq" id="WP_005997472.1">
    <property type="nucleotide sequence ID" value="NZ_AAEW02000001.1"/>
</dbReference>
<keyword evidence="1" id="KW-0732">Signal</keyword>
<accession>Q1K471</accession>
<name>Q1K471_DESA6</name>
<sequence length="265" mass="31339">MTRWFVVALFLVVFPLTSHAFDQHHTQWTDQLQKYVVWVRDGMASEVDYMAWQKDRGALTRYLQQVSAVPEREYQRWSRNEQLAFLINAYNAFTVELVLQNYPVDSIKEIGSWFSSPWKRRFFMLFGEECSLDDIEHRMIRGRYGFDEPRIHFALVCASVGCPALLDEAYIAIDLDRQLDEAVSRFLSDRQRNRFNVTTGRLEVSSLFDWYSRDFIGFRGGETLKDFFRPYAQRLSGDLVGQKQIGQGRVLLEFLPYDWNLNDHR</sequence>
<dbReference type="OrthoDB" id="526867at2"/>
<dbReference type="Proteomes" id="UP000005695">
    <property type="component" value="Unassembled WGS sequence"/>
</dbReference>
<dbReference type="PANTHER" id="PTHR46361">
    <property type="entry name" value="ELECTRON CARRIER/ PROTEIN DISULFIDE OXIDOREDUCTASE"/>
    <property type="match status" value="1"/>
</dbReference>
<proteinExistence type="predicted"/>
<evidence type="ECO:0000259" key="2">
    <source>
        <dbReference type="Pfam" id="PF04784"/>
    </source>
</evidence>
<evidence type="ECO:0000313" key="3">
    <source>
        <dbReference type="EMBL" id="EAT17232.1"/>
    </source>
</evidence>
<evidence type="ECO:0000313" key="4">
    <source>
        <dbReference type="Proteomes" id="UP000005695"/>
    </source>
</evidence>
<dbReference type="EMBL" id="AAEW02000001">
    <property type="protein sequence ID" value="EAT17232.1"/>
    <property type="molecule type" value="Genomic_DNA"/>
</dbReference>
<feature type="signal peptide" evidence="1">
    <location>
        <begin position="1"/>
        <end position="20"/>
    </location>
</feature>
<gene>
    <name evidence="3" type="ORF">Dace_3098</name>
</gene>
<reference evidence="3" key="2">
    <citation type="submission" date="2006-05" db="EMBL/GenBank/DDBJ databases">
        <title>Sequencing of the draft genome and assembly of Desulfuromonas acetoxidans DSM 684.</title>
        <authorList>
            <consortium name="US DOE Joint Genome Institute (JGI-PGF)"/>
            <person name="Copeland A."/>
            <person name="Lucas S."/>
            <person name="Lapidus A."/>
            <person name="Barry K."/>
            <person name="Detter J.C."/>
            <person name="Glavina del Rio T."/>
            <person name="Hammon N."/>
            <person name="Israni S."/>
            <person name="Dalin E."/>
            <person name="Tice H."/>
            <person name="Bruce D."/>
            <person name="Pitluck S."/>
            <person name="Richardson P."/>
        </authorList>
    </citation>
    <scope>NUCLEOTIDE SEQUENCE [LARGE SCALE GENOMIC DNA]</scope>
    <source>
        <strain evidence="3">DSM 684</strain>
    </source>
</reference>
<organism evidence="3 4">
    <name type="scientific">Desulfuromonas acetoxidans (strain DSM 684 / 11070)</name>
    <dbReference type="NCBI Taxonomy" id="281689"/>
    <lineage>
        <taxon>Bacteria</taxon>
        <taxon>Pseudomonadati</taxon>
        <taxon>Thermodesulfobacteriota</taxon>
        <taxon>Desulfuromonadia</taxon>
        <taxon>Desulfuromonadales</taxon>
        <taxon>Desulfuromonadaceae</taxon>
        <taxon>Desulfuromonas</taxon>
    </lineage>
</organism>
<reference evidence="3" key="1">
    <citation type="submission" date="2006-05" db="EMBL/GenBank/DDBJ databases">
        <title>Annotation of the draft genome assembly of Desulfuromonas acetoxidans DSM 684.</title>
        <authorList>
            <consortium name="US DOE Joint Genome Institute (JGI-ORNL)"/>
            <person name="Larimer F."/>
            <person name="Land M."/>
            <person name="Hauser L."/>
        </authorList>
    </citation>
    <scope>NUCLEOTIDE SEQUENCE [LARGE SCALE GENOMIC DNA]</scope>
    <source>
        <strain evidence="3">DSM 684</strain>
    </source>
</reference>
<dbReference type="PANTHER" id="PTHR46361:SF3">
    <property type="entry name" value="ELECTRON CARRIER_ PROTEIN DISULFIDE OXIDOREDUCTASE"/>
    <property type="match status" value="1"/>
</dbReference>
<comment type="caution">
    <text evidence="3">The sequence shown here is derived from an EMBL/GenBank/DDBJ whole genome shotgun (WGS) entry which is preliminary data.</text>
</comment>
<evidence type="ECO:0000256" key="1">
    <source>
        <dbReference type="SAM" id="SignalP"/>
    </source>
</evidence>
<dbReference type="InterPro" id="IPR006869">
    <property type="entry name" value="DUF547"/>
</dbReference>
<protein>
    <recommendedName>
        <fullName evidence="2">DUF547 domain-containing protein</fullName>
    </recommendedName>
</protein>